<sequence>MEVKNGIIIDGVLHESSEGFCNECSLCQECSNLLDDNYCALLDLGIGQCFVSRGKITEIKMEEEKK</sequence>
<evidence type="ECO:0000313" key="1">
    <source>
        <dbReference type="EMBL" id="KAB3860212.1"/>
    </source>
</evidence>
<proteinExistence type="predicted"/>
<organism evidence="1 2">
    <name type="scientific">Phocaeicola vulgatus</name>
    <name type="common">Bacteroides vulgatus</name>
    <dbReference type="NCBI Taxonomy" id="821"/>
    <lineage>
        <taxon>Bacteria</taxon>
        <taxon>Pseudomonadati</taxon>
        <taxon>Bacteroidota</taxon>
        <taxon>Bacteroidia</taxon>
        <taxon>Bacteroidales</taxon>
        <taxon>Bacteroidaceae</taxon>
        <taxon>Phocaeicola</taxon>
    </lineage>
</organism>
<gene>
    <name evidence="1" type="ORF">GAS29_01050</name>
</gene>
<comment type="caution">
    <text evidence="1">The sequence shown here is derived from an EMBL/GenBank/DDBJ whole genome shotgun (WGS) entry which is preliminary data.</text>
</comment>
<dbReference type="Proteomes" id="UP000441522">
    <property type="component" value="Unassembled WGS sequence"/>
</dbReference>
<accession>A0A6I0IB01</accession>
<reference evidence="1 2" key="1">
    <citation type="journal article" date="2019" name="Nat. Med.">
        <title>A library of human gut bacterial isolates paired with longitudinal multiomics data enables mechanistic microbiome research.</title>
        <authorList>
            <person name="Poyet M."/>
            <person name="Groussin M."/>
            <person name="Gibbons S.M."/>
            <person name="Avila-Pacheco J."/>
            <person name="Jiang X."/>
            <person name="Kearney S.M."/>
            <person name="Perrotta A.R."/>
            <person name="Berdy B."/>
            <person name="Zhao S."/>
            <person name="Lieberman T.D."/>
            <person name="Swanson P.K."/>
            <person name="Smith M."/>
            <person name="Roesemann S."/>
            <person name="Alexander J.E."/>
            <person name="Rich S.A."/>
            <person name="Livny J."/>
            <person name="Vlamakis H."/>
            <person name="Clish C."/>
            <person name="Bullock K."/>
            <person name="Deik A."/>
            <person name="Scott J."/>
            <person name="Pierce K.A."/>
            <person name="Xavier R.J."/>
            <person name="Alm E.J."/>
        </authorList>
    </citation>
    <scope>NUCLEOTIDE SEQUENCE [LARGE SCALE GENOMIC DNA]</scope>
    <source>
        <strain evidence="1 2">BIOML-A5</strain>
    </source>
</reference>
<protein>
    <submittedName>
        <fullName evidence="1">Uncharacterized protein</fullName>
    </submittedName>
</protein>
<evidence type="ECO:0000313" key="2">
    <source>
        <dbReference type="Proteomes" id="UP000441522"/>
    </source>
</evidence>
<name>A0A6I0IB01_PHOVU</name>
<dbReference type="EMBL" id="WCWW01000002">
    <property type="protein sequence ID" value="KAB3860212.1"/>
    <property type="molecule type" value="Genomic_DNA"/>
</dbReference>
<dbReference type="AlphaFoldDB" id="A0A6I0IB01"/>